<accession>A0ABZ0CQJ6</accession>
<feature type="domain" description="Histidine kinase" evidence="7">
    <location>
        <begin position="160"/>
        <end position="374"/>
    </location>
</feature>
<dbReference type="PANTHER" id="PTHR43711:SF1">
    <property type="entry name" value="HISTIDINE KINASE 1"/>
    <property type="match status" value="1"/>
</dbReference>
<keyword evidence="3" id="KW-0808">Transferase</keyword>
<gene>
    <name evidence="8" type="ORF">RXV79_20295</name>
</gene>
<evidence type="ECO:0000259" key="7">
    <source>
        <dbReference type="PROSITE" id="PS50109"/>
    </source>
</evidence>
<organism evidence="8 9">
    <name type="scientific">Piscinibacter gummiphilus</name>
    <dbReference type="NCBI Taxonomy" id="946333"/>
    <lineage>
        <taxon>Bacteria</taxon>
        <taxon>Pseudomonadati</taxon>
        <taxon>Pseudomonadota</taxon>
        <taxon>Betaproteobacteria</taxon>
        <taxon>Burkholderiales</taxon>
        <taxon>Sphaerotilaceae</taxon>
        <taxon>Piscinibacter</taxon>
    </lineage>
</organism>
<evidence type="ECO:0000313" key="9">
    <source>
        <dbReference type="Proteomes" id="UP001303946"/>
    </source>
</evidence>
<evidence type="ECO:0000256" key="1">
    <source>
        <dbReference type="ARBA" id="ARBA00000085"/>
    </source>
</evidence>
<keyword evidence="8" id="KW-0547">Nucleotide-binding</keyword>
<dbReference type="EMBL" id="CP136336">
    <property type="protein sequence ID" value="WOB07247.1"/>
    <property type="molecule type" value="Genomic_DNA"/>
</dbReference>
<evidence type="ECO:0000256" key="5">
    <source>
        <dbReference type="ARBA" id="ARBA00023012"/>
    </source>
</evidence>
<dbReference type="InterPro" id="IPR050736">
    <property type="entry name" value="Sensor_HK_Regulatory"/>
</dbReference>
<dbReference type="SMART" id="SM00091">
    <property type="entry name" value="PAS"/>
    <property type="match status" value="1"/>
</dbReference>
<dbReference type="Pfam" id="PF02518">
    <property type="entry name" value="HATPase_c"/>
    <property type="match status" value="1"/>
</dbReference>
<dbReference type="Pfam" id="PF08448">
    <property type="entry name" value="PAS_4"/>
    <property type="match status" value="1"/>
</dbReference>
<keyword evidence="5" id="KW-0902">Two-component regulatory system</keyword>
<evidence type="ECO:0000313" key="8">
    <source>
        <dbReference type="EMBL" id="WOB07247.1"/>
    </source>
</evidence>
<comment type="catalytic activity">
    <reaction evidence="1">
        <text>ATP + protein L-histidine = ADP + protein N-phospho-L-histidine.</text>
        <dbReference type="EC" id="2.7.13.3"/>
    </reaction>
</comment>
<dbReference type="InterPro" id="IPR003594">
    <property type="entry name" value="HATPase_dom"/>
</dbReference>
<dbReference type="InterPro" id="IPR004358">
    <property type="entry name" value="Sig_transdc_His_kin-like_C"/>
</dbReference>
<dbReference type="PROSITE" id="PS50109">
    <property type="entry name" value="HIS_KIN"/>
    <property type="match status" value="1"/>
</dbReference>
<evidence type="ECO:0000256" key="4">
    <source>
        <dbReference type="ARBA" id="ARBA00022777"/>
    </source>
</evidence>
<dbReference type="PANTHER" id="PTHR43711">
    <property type="entry name" value="TWO-COMPONENT HISTIDINE KINASE"/>
    <property type="match status" value="1"/>
</dbReference>
<dbReference type="EC" id="2.7.13.3" evidence="2"/>
<evidence type="ECO:0000256" key="3">
    <source>
        <dbReference type="ARBA" id="ARBA00022679"/>
    </source>
</evidence>
<keyword evidence="9" id="KW-1185">Reference proteome</keyword>
<dbReference type="InterPro" id="IPR000014">
    <property type="entry name" value="PAS"/>
</dbReference>
<dbReference type="InterPro" id="IPR036890">
    <property type="entry name" value="HATPase_C_sf"/>
</dbReference>
<dbReference type="NCBIfam" id="TIGR00229">
    <property type="entry name" value="sensory_box"/>
    <property type="match status" value="1"/>
</dbReference>
<proteinExistence type="predicted"/>
<dbReference type="InterPro" id="IPR035965">
    <property type="entry name" value="PAS-like_dom_sf"/>
</dbReference>
<dbReference type="SUPFAM" id="SSF55874">
    <property type="entry name" value="ATPase domain of HSP90 chaperone/DNA topoisomerase II/histidine kinase"/>
    <property type="match status" value="1"/>
</dbReference>
<keyword evidence="8" id="KW-0067">ATP-binding</keyword>
<dbReference type="InterPro" id="IPR005467">
    <property type="entry name" value="His_kinase_dom"/>
</dbReference>
<reference evidence="8 9" key="1">
    <citation type="submission" date="2023-10" db="EMBL/GenBank/DDBJ databases">
        <title>Bacteria for the degradation of biodegradable plastic PBAT(Polybutylene adipate terephthalate).</title>
        <authorList>
            <person name="Weon H.-Y."/>
            <person name="Yeon J."/>
        </authorList>
    </citation>
    <scope>NUCLEOTIDE SEQUENCE [LARGE SCALE GENOMIC DNA]</scope>
    <source>
        <strain evidence="8 9">SBD 7-3</strain>
    </source>
</reference>
<evidence type="ECO:0000256" key="2">
    <source>
        <dbReference type="ARBA" id="ARBA00012438"/>
    </source>
</evidence>
<dbReference type="Gene3D" id="3.30.450.20">
    <property type="entry name" value="PAS domain"/>
    <property type="match status" value="1"/>
</dbReference>
<dbReference type="Gene3D" id="3.30.565.10">
    <property type="entry name" value="Histidine kinase-like ATPase, C-terminal domain"/>
    <property type="match status" value="1"/>
</dbReference>
<dbReference type="SMART" id="SM00387">
    <property type="entry name" value="HATPase_c"/>
    <property type="match status" value="1"/>
</dbReference>
<dbReference type="GO" id="GO:0005524">
    <property type="term" value="F:ATP binding"/>
    <property type="evidence" value="ECO:0007669"/>
    <property type="project" value="UniProtKB-KW"/>
</dbReference>
<dbReference type="PRINTS" id="PR00344">
    <property type="entry name" value="BCTRLSENSOR"/>
</dbReference>
<dbReference type="Proteomes" id="UP001303946">
    <property type="component" value="Chromosome"/>
</dbReference>
<keyword evidence="4" id="KW-0418">Kinase</keyword>
<evidence type="ECO:0000256" key="6">
    <source>
        <dbReference type="SAM" id="Coils"/>
    </source>
</evidence>
<dbReference type="CDD" id="cd00075">
    <property type="entry name" value="HATPase"/>
    <property type="match status" value="1"/>
</dbReference>
<name>A0ABZ0CQJ6_9BURK</name>
<dbReference type="RefSeq" id="WP_316699919.1">
    <property type="nucleotide sequence ID" value="NZ_CP136336.1"/>
</dbReference>
<dbReference type="SUPFAM" id="SSF47384">
    <property type="entry name" value="Homodimeric domain of signal transducing histidine kinase"/>
    <property type="match status" value="1"/>
</dbReference>
<feature type="coiled-coil region" evidence="6">
    <location>
        <begin position="123"/>
        <end position="153"/>
    </location>
</feature>
<dbReference type="SUPFAM" id="SSF55785">
    <property type="entry name" value="PYP-like sensor domain (PAS domain)"/>
    <property type="match status" value="1"/>
</dbReference>
<dbReference type="InterPro" id="IPR036097">
    <property type="entry name" value="HisK_dim/P_sf"/>
</dbReference>
<dbReference type="InterPro" id="IPR013656">
    <property type="entry name" value="PAS_4"/>
</dbReference>
<dbReference type="CDD" id="cd00130">
    <property type="entry name" value="PAS"/>
    <property type="match status" value="1"/>
</dbReference>
<protein>
    <recommendedName>
        <fullName evidence="2">histidine kinase</fullName>
        <ecNumber evidence="2">2.7.13.3</ecNumber>
    </recommendedName>
</protein>
<keyword evidence="6" id="KW-0175">Coiled coil</keyword>
<sequence length="376" mass="41082">MTDRPAPDLAYHMRLLVDHVPSMLAYWDRNLLCRFANRAYTTWFGADPDKLIGTSIRDLLGPELYALNEVHILGALRGEEQLFERIVPGPDGVKRHSLANYIPDIQDGIVRGFMVQVTEVTQLKEVQAALRQEQALRAQAEEHSRELKALLTERSEMLDVLAHEVRQPLNNASAAIQSAAAALRAAGETLGTTSLTRAQAVMSQVLANIDNTLAVASLLARQEPADRLDTDIDTLVSVVIADMPASERDRIHVERLTATRTASMDMGLMRLALRNLLSNALKFSPPHAPVQVRLLDSDEPLALVIEVSDVGGGLEPQVAQRVFQRGVKGSSGSSGHGLGLYIVRRVMELHGGSVELARTDATGTTMRLVLAQSTQD</sequence>